<dbReference type="PROSITE" id="PS50109">
    <property type="entry name" value="HIS_KIN"/>
    <property type="match status" value="1"/>
</dbReference>
<evidence type="ECO:0000256" key="7">
    <source>
        <dbReference type="ARBA" id="ARBA00023012"/>
    </source>
</evidence>
<evidence type="ECO:0000313" key="13">
    <source>
        <dbReference type="EMBL" id="SOY29978.1"/>
    </source>
</evidence>
<dbReference type="InterPro" id="IPR001789">
    <property type="entry name" value="Sig_transdc_resp-reg_receiver"/>
</dbReference>
<dbReference type="InterPro" id="IPR003018">
    <property type="entry name" value="GAF"/>
</dbReference>
<dbReference type="EC" id="2.7.13.3" evidence="2"/>
<name>A0A2K4ZHM4_9FIRM</name>
<dbReference type="Proteomes" id="UP000236311">
    <property type="component" value="Unassembled WGS sequence"/>
</dbReference>
<dbReference type="Gene3D" id="1.10.287.130">
    <property type="match status" value="1"/>
</dbReference>
<dbReference type="Pfam" id="PF00512">
    <property type="entry name" value="HisKA"/>
    <property type="match status" value="1"/>
</dbReference>
<keyword evidence="7" id="KW-0902">Two-component regulatory system</keyword>
<feature type="region of interest" description="Disordered" evidence="10">
    <location>
        <begin position="1"/>
        <end position="25"/>
    </location>
</feature>
<dbReference type="InterPro" id="IPR003594">
    <property type="entry name" value="HATPase_dom"/>
</dbReference>
<evidence type="ECO:0000256" key="4">
    <source>
        <dbReference type="ARBA" id="ARBA00022553"/>
    </source>
</evidence>
<dbReference type="InterPro" id="IPR011006">
    <property type="entry name" value="CheY-like_superfamily"/>
</dbReference>
<dbReference type="GO" id="GO:0000155">
    <property type="term" value="F:phosphorelay sensor kinase activity"/>
    <property type="evidence" value="ECO:0007669"/>
    <property type="project" value="InterPro"/>
</dbReference>
<protein>
    <recommendedName>
        <fullName evidence="3">Stage 0 sporulation protein A homolog</fullName>
        <ecNumber evidence="2">2.7.13.3</ecNumber>
    </recommendedName>
</protein>
<dbReference type="CDD" id="cd00082">
    <property type="entry name" value="HisKA"/>
    <property type="match status" value="1"/>
</dbReference>
<feature type="domain" description="Response regulatory" evidence="12">
    <location>
        <begin position="737"/>
        <end position="858"/>
    </location>
</feature>
<keyword evidence="4 9" id="KW-0597">Phosphoprotein</keyword>
<keyword evidence="14" id="KW-1185">Reference proteome</keyword>
<proteinExistence type="predicted"/>
<feature type="modified residue" description="4-aspartylphosphate" evidence="9">
    <location>
        <position position="789"/>
    </location>
</feature>
<evidence type="ECO:0000256" key="8">
    <source>
        <dbReference type="ARBA" id="ARBA00024867"/>
    </source>
</evidence>
<dbReference type="SUPFAM" id="SSF55874">
    <property type="entry name" value="ATPase domain of HSP90 chaperone/DNA topoisomerase II/histidine kinase"/>
    <property type="match status" value="1"/>
</dbReference>
<evidence type="ECO:0000256" key="3">
    <source>
        <dbReference type="ARBA" id="ARBA00018672"/>
    </source>
</evidence>
<dbReference type="PANTHER" id="PTHR43047">
    <property type="entry name" value="TWO-COMPONENT HISTIDINE PROTEIN KINASE"/>
    <property type="match status" value="1"/>
</dbReference>
<evidence type="ECO:0000256" key="9">
    <source>
        <dbReference type="PROSITE-ProRule" id="PRU00169"/>
    </source>
</evidence>
<dbReference type="Gene3D" id="3.30.565.10">
    <property type="entry name" value="Histidine kinase-like ATPase, C-terminal domain"/>
    <property type="match status" value="1"/>
</dbReference>
<reference evidence="13 14" key="1">
    <citation type="submission" date="2018-01" db="EMBL/GenBank/DDBJ databases">
        <authorList>
            <person name="Gaut B.S."/>
            <person name="Morton B.R."/>
            <person name="Clegg M.T."/>
            <person name="Duvall M.R."/>
        </authorList>
    </citation>
    <scope>NUCLEOTIDE SEQUENCE [LARGE SCALE GENOMIC DNA]</scope>
    <source>
        <strain evidence="13">GP69</strain>
    </source>
</reference>
<dbReference type="InterPro" id="IPR029016">
    <property type="entry name" value="GAF-like_dom_sf"/>
</dbReference>
<dbReference type="SMART" id="SM00388">
    <property type="entry name" value="HisKA"/>
    <property type="match status" value="1"/>
</dbReference>
<dbReference type="Gene3D" id="3.30.450.40">
    <property type="match status" value="1"/>
</dbReference>
<dbReference type="PROSITE" id="PS50110">
    <property type="entry name" value="RESPONSE_REGULATORY"/>
    <property type="match status" value="1"/>
</dbReference>
<dbReference type="RefSeq" id="WP_103240060.1">
    <property type="nucleotide sequence ID" value="NZ_JANJZD010000012.1"/>
</dbReference>
<sequence length="863" mass="98080">MDYSRKIYEQADSGTSGGGSCEQHSGMRNVQNLEAVINEGLRVALLEETPDQSLEVLLEHLGKALAGERTYIFEQNESGCDDNTYEWVADGVEPEKENLQNVPPEVCASWYRKFSIGRYIVIECLEDIRETDPLQYENLKRQNIHSLVVVPLYNGQNLIGFYGVDNPPAKSLEYASNMLQTAAYFIVSSLKRRNLVRELQKRNYNVLHALSVDYLGIYQVNFNTGQCEIYRDSEQMSMDGAIHFADGYQAAMELYIFHNVVPRDQERLRAVTKKDYVLAQLRTRKKFYVRYQVKDNPWGLKHLEIHFSATEKAEENCAIFALRDVNAVVEQEEKYKLEARKSLEDILEGAKTGIWTIELEEGCRPRMYADRTMRLLLGVSDEIEPEACYRFWFENIEPDYVEMVQDSVREILETGRSEVIYPWNHPKLGKIYVRCGGVPDRTFKKQGACLNGYHQDITETMMTRKKQEQSIMELLEKVRRANSAKSEFLSHMSHDLRTPINGILGMLAILEKSPDDLERQKSCRKKIRVSTEHLLSLVNDVLQVSRLETGRPAAVEDPFDLHDILEDCITILSPQAEEAGIRLIMEKAGLQHSRLIGNPLYLKQILMNVIDNALKYNRPHGSVFVRVKENDCQGEIENYRFEIEDTGIGIGNDFKKHIFEPFTQEHQDARTNYNGVGLGMSIVKKLVDQMKGTVEIDSQPGIGSMVQITLPIQIDEAESIQPVAVEQNLQSNIAGMRVLLVEDNELNCEIVEFMLKEAGAEVVTANDGKAAVDAFTASPPGTFDCVLMDLMMPVMSGYEATRVMRALDRSDAGSVPIIALSANTFEEDIALAKDAGMDEHLAKPVDIGKMFKVMSRLRYRQRQ</sequence>
<dbReference type="PRINTS" id="PR00344">
    <property type="entry name" value="BCTRLSENSOR"/>
</dbReference>
<dbReference type="SMART" id="SM00387">
    <property type="entry name" value="HATPase_c"/>
    <property type="match status" value="1"/>
</dbReference>
<dbReference type="SUPFAM" id="SSF52172">
    <property type="entry name" value="CheY-like"/>
    <property type="match status" value="1"/>
</dbReference>
<evidence type="ECO:0000313" key="14">
    <source>
        <dbReference type="Proteomes" id="UP000236311"/>
    </source>
</evidence>
<evidence type="ECO:0000259" key="11">
    <source>
        <dbReference type="PROSITE" id="PS50109"/>
    </source>
</evidence>
<dbReference type="Gene3D" id="3.40.50.2300">
    <property type="match status" value="1"/>
</dbReference>
<dbReference type="InterPro" id="IPR036890">
    <property type="entry name" value="HATPase_C_sf"/>
</dbReference>
<comment type="function">
    <text evidence="8">May play the central regulatory role in sporulation. It may be an element of the effector pathway responsible for the activation of sporulation genes in response to nutritional stress. Spo0A may act in concert with spo0H (a sigma factor) to control the expression of some genes that are critical to the sporulation process.</text>
</comment>
<dbReference type="Gene3D" id="3.30.450.20">
    <property type="entry name" value="PAS domain"/>
    <property type="match status" value="1"/>
</dbReference>
<dbReference type="SUPFAM" id="SSF55781">
    <property type="entry name" value="GAF domain-like"/>
    <property type="match status" value="1"/>
</dbReference>
<keyword evidence="6" id="KW-0418">Kinase</keyword>
<dbReference type="SUPFAM" id="SSF47384">
    <property type="entry name" value="Homodimeric domain of signal transducing histidine kinase"/>
    <property type="match status" value="1"/>
</dbReference>
<keyword evidence="5 13" id="KW-0808">Transferase</keyword>
<dbReference type="CDD" id="cd17546">
    <property type="entry name" value="REC_hyHK_CKI1_RcsC-like"/>
    <property type="match status" value="1"/>
</dbReference>
<dbReference type="InterPro" id="IPR004358">
    <property type="entry name" value="Sig_transdc_His_kin-like_C"/>
</dbReference>
<dbReference type="InterPro" id="IPR003661">
    <property type="entry name" value="HisK_dim/P_dom"/>
</dbReference>
<evidence type="ECO:0000256" key="2">
    <source>
        <dbReference type="ARBA" id="ARBA00012438"/>
    </source>
</evidence>
<evidence type="ECO:0000259" key="12">
    <source>
        <dbReference type="PROSITE" id="PS50110"/>
    </source>
</evidence>
<dbReference type="Pfam" id="PF02518">
    <property type="entry name" value="HATPase_c"/>
    <property type="match status" value="1"/>
</dbReference>
<dbReference type="InterPro" id="IPR036097">
    <property type="entry name" value="HisK_dim/P_sf"/>
</dbReference>
<dbReference type="Pfam" id="PF01590">
    <property type="entry name" value="GAF"/>
    <property type="match status" value="1"/>
</dbReference>
<accession>A0A2K4ZHM4</accession>
<evidence type="ECO:0000256" key="1">
    <source>
        <dbReference type="ARBA" id="ARBA00000085"/>
    </source>
</evidence>
<dbReference type="InterPro" id="IPR005467">
    <property type="entry name" value="His_kinase_dom"/>
</dbReference>
<dbReference type="EMBL" id="OFSM01000013">
    <property type="protein sequence ID" value="SOY29978.1"/>
    <property type="molecule type" value="Genomic_DNA"/>
</dbReference>
<comment type="catalytic activity">
    <reaction evidence="1">
        <text>ATP + protein L-histidine = ADP + protein N-phospho-L-histidine.</text>
        <dbReference type="EC" id="2.7.13.3"/>
    </reaction>
</comment>
<dbReference type="Pfam" id="PF00072">
    <property type="entry name" value="Response_reg"/>
    <property type="match status" value="1"/>
</dbReference>
<dbReference type="SMART" id="SM00448">
    <property type="entry name" value="REC"/>
    <property type="match status" value="1"/>
</dbReference>
<evidence type="ECO:0000256" key="6">
    <source>
        <dbReference type="ARBA" id="ARBA00022777"/>
    </source>
</evidence>
<dbReference type="OrthoDB" id="9814390at2"/>
<evidence type="ECO:0000256" key="5">
    <source>
        <dbReference type="ARBA" id="ARBA00022679"/>
    </source>
</evidence>
<feature type="domain" description="Histidine kinase" evidence="11">
    <location>
        <begin position="491"/>
        <end position="714"/>
    </location>
</feature>
<gene>
    <name evidence="13" type="primary">rpfC_1</name>
    <name evidence="13" type="ORF">AMURIS_02699</name>
</gene>
<organism evidence="13 14">
    <name type="scientific">Acetatifactor muris</name>
    <dbReference type="NCBI Taxonomy" id="879566"/>
    <lineage>
        <taxon>Bacteria</taxon>
        <taxon>Bacillati</taxon>
        <taxon>Bacillota</taxon>
        <taxon>Clostridia</taxon>
        <taxon>Lachnospirales</taxon>
        <taxon>Lachnospiraceae</taxon>
        <taxon>Acetatifactor</taxon>
    </lineage>
</organism>
<evidence type="ECO:0000256" key="10">
    <source>
        <dbReference type="SAM" id="MobiDB-lite"/>
    </source>
</evidence>
<dbReference type="AlphaFoldDB" id="A0A2K4ZHM4"/>